<evidence type="ECO:0000313" key="3">
    <source>
        <dbReference type="EMBL" id="MBE7324827.1"/>
    </source>
</evidence>
<feature type="domain" description="Gfo/Idh/MocA-like oxidoreductase N-terminal" evidence="1">
    <location>
        <begin position="4"/>
        <end position="118"/>
    </location>
</feature>
<evidence type="ECO:0000313" key="4">
    <source>
        <dbReference type="Proteomes" id="UP000756387"/>
    </source>
</evidence>
<keyword evidence="4" id="KW-1185">Reference proteome</keyword>
<proteinExistence type="predicted"/>
<sequence>MTDLRVGLVGIGMMGRNHARVLRSIDGLDLVAVADPAGDKHGMAGHAKVVDSVAEMIAIGIDMAVVATPTIYHLDTGLELAAAGVHTLIEKPLATDTPECQQLVDAFESAGLVNAVGHIERCNPALVALRQRLDAGELGEIYQVATRRQGPFPNRIADVGVVKDLATHDIDLTGWVLQDKYRTVSAHTAHKSGRPHEDLISVTAKTVGGTVVSHLVNWLTPFKERLTVVTGDKGAFVADTLNAELTFHENGLIDTEWEEMATFRGVSEGNRIRFAIPKPEPLKVQHEGFRDAVRGDASRIVTMREGMRTVAVADACIQSAREERTVTIDQEL</sequence>
<dbReference type="PANTHER" id="PTHR43377:SF1">
    <property type="entry name" value="BILIVERDIN REDUCTASE A"/>
    <property type="match status" value="1"/>
</dbReference>
<evidence type="ECO:0000259" key="1">
    <source>
        <dbReference type="Pfam" id="PF01408"/>
    </source>
</evidence>
<organism evidence="3 4">
    <name type="scientific">Nocardioides malaquae</name>
    <dbReference type="NCBI Taxonomy" id="2773426"/>
    <lineage>
        <taxon>Bacteria</taxon>
        <taxon>Bacillati</taxon>
        <taxon>Actinomycetota</taxon>
        <taxon>Actinomycetes</taxon>
        <taxon>Propionibacteriales</taxon>
        <taxon>Nocardioidaceae</taxon>
        <taxon>Nocardioides</taxon>
    </lineage>
</organism>
<dbReference type="PANTHER" id="PTHR43377">
    <property type="entry name" value="BILIVERDIN REDUCTASE A"/>
    <property type="match status" value="1"/>
</dbReference>
<dbReference type="InterPro" id="IPR000683">
    <property type="entry name" value="Gfo/Idh/MocA-like_OxRdtase_N"/>
</dbReference>
<comment type="caution">
    <text evidence="3">The sequence shown here is derived from an EMBL/GenBank/DDBJ whole genome shotgun (WGS) entry which is preliminary data.</text>
</comment>
<dbReference type="Pfam" id="PF01408">
    <property type="entry name" value="GFO_IDH_MocA"/>
    <property type="match status" value="1"/>
</dbReference>
<dbReference type="Gene3D" id="3.30.360.10">
    <property type="entry name" value="Dihydrodipicolinate Reductase, domain 2"/>
    <property type="match status" value="1"/>
</dbReference>
<protein>
    <submittedName>
        <fullName evidence="3">Gfo/Idh/MocA family oxidoreductase</fullName>
    </submittedName>
</protein>
<dbReference type="Gene3D" id="3.40.50.720">
    <property type="entry name" value="NAD(P)-binding Rossmann-like Domain"/>
    <property type="match status" value="1"/>
</dbReference>
<gene>
    <name evidence="3" type="ORF">IEQ44_09185</name>
</gene>
<feature type="domain" description="GFO/IDH/MocA-like oxidoreductase" evidence="2">
    <location>
        <begin position="128"/>
        <end position="236"/>
    </location>
</feature>
<name>A0ABR9RUG2_9ACTN</name>
<reference evidence="3 4" key="1">
    <citation type="submission" date="2020-10" db="EMBL/GenBank/DDBJ databases">
        <title>Nocardioides sp. isolated from sludge.</title>
        <authorList>
            <person name="Zhang X."/>
        </authorList>
    </citation>
    <scope>NUCLEOTIDE SEQUENCE [LARGE SCALE GENOMIC DNA]</scope>
    <source>
        <strain evidence="3 4">Y6</strain>
    </source>
</reference>
<dbReference type="RefSeq" id="WP_193638151.1">
    <property type="nucleotide sequence ID" value="NZ_JADCSA010000007.1"/>
</dbReference>
<dbReference type="Proteomes" id="UP000756387">
    <property type="component" value="Unassembled WGS sequence"/>
</dbReference>
<dbReference type="EMBL" id="JADCSA010000007">
    <property type="protein sequence ID" value="MBE7324827.1"/>
    <property type="molecule type" value="Genomic_DNA"/>
</dbReference>
<dbReference type="SUPFAM" id="SSF51735">
    <property type="entry name" value="NAD(P)-binding Rossmann-fold domains"/>
    <property type="match status" value="1"/>
</dbReference>
<dbReference type="InterPro" id="IPR051450">
    <property type="entry name" value="Gfo/Idh/MocA_Oxidoreductases"/>
</dbReference>
<dbReference type="SUPFAM" id="SSF55347">
    <property type="entry name" value="Glyceraldehyde-3-phosphate dehydrogenase-like, C-terminal domain"/>
    <property type="match status" value="1"/>
</dbReference>
<evidence type="ECO:0000259" key="2">
    <source>
        <dbReference type="Pfam" id="PF22725"/>
    </source>
</evidence>
<dbReference type="InterPro" id="IPR036291">
    <property type="entry name" value="NAD(P)-bd_dom_sf"/>
</dbReference>
<accession>A0ABR9RUG2</accession>
<dbReference type="InterPro" id="IPR055170">
    <property type="entry name" value="GFO_IDH_MocA-like_dom"/>
</dbReference>
<dbReference type="Pfam" id="PF22725">
    <property type="entry name" value="GFO_IDH_MocA_C3"/>
    <property type="match status" value="1"/>
</dbReference>